<gene>
    <name evidence="2" type="ORF">GH714_028974</name>
</gene>
<keyword evidence="1" id="KW-1133">Transmembrane helix</keyword>
<keyword evidence="1" id="KW-0472">Membrane</keyword>
<dbReference type="PANTHER" id="PTHR33430:SF1">
    <property type="entry name" value="PGG DOMAIN-CONTAINING PROTEIN"/>
    <property type="match status" value="1"/>
</dbReference>
<proteinExistence type="predicted"/>
<accession>A0A6A6K7G6</accession>
<organism evidence="2 3">
    <name type="scientific">Hevea brasiliensis</name>
    <name type="common">Para rubber tree</name>
    <name type="synonym">Siphonia brasiliensis</name>
    <dbReference type="NCBI Taxonomy" id="3981"/>
    <lineage>
        <taxon>Eukaryota</taxon>
        <taxon>Viridiplantae</taxon>
        <taxon>Streptophyta</taxon>
        <taxon>Embryophyta</taxon>
        <taxon>Tracheophyta</taxon>
        <taxon>Spermatophyta</taxon>
        <taxon>Magnoliopsida</taxon>
        <taxon>eudicotyledons</taxon>
        <taxon>Gunneridae</taxon>
        <taxon>Pentapetalae</taxon>
        <taxon>rosids</taxon>
        <taxon>fabids</taxon>
        <taxon>Malpighiales</taxon>
        <taxon>Euphorbiaceae</taxon>
        <taxon>Crotonoideae</taxon>
        <taxon>Micrandreae</taxon>
        <taxon>Hevea</taxon>
    </lineage>
</organism>
<protein>
    <submittedName>
        <fullName evidence="2">Uncharacterized protein</fullName>
    </submittedName>
</protein>
<name>A0A6A6K7G6_HEVBR</name>
<feature type="transmembrane region" description="Helical" evidence="1">
    <location>
        <begin position="173"/>
        <end position="194"/>
    </location>
</feature>
<evidence type="ECO:0000256" key="1">
    <source>
        <dbReference type="SAM" id="Phobius"/>
    </source>
</evidence>
<feature type="transmembrane region" description="Helical" evidence="1">
    <location>
        <begin position="125"/>
        <end position="143"/>
    </location>
</feature>
<dbReference type="Proteomes" id="UP000467840">
    <property type="component" value="Chromosome 12"/>
</dbReference>
<sequence>METHSLFQQVVNEGQVHLEMGDSLVVISSINGTSIPQSINANYISFTSEFRGTTNQPLIGRDDSLKKQELENIKQVRLSALDDLVSVNSLFTIAIFLGLSFASPNQQSLDNRPECSPGVKMEKRLVVYEVVSFACFLFSSLVAKSLKLYLSVHSTEDDLNILNYHVIKPRRGFMSLLSVLASAVGVVFLTLSMVDVVQIKIGKISCGIGETQAAVIFTMHHCGFRSHHLFTFNCDDYYKHNVC</sequence>
<reference evidence="2 3" key="1">
    <citation type="journal article" date="2020" name="Mol. Plant">
        <title>The Chromosome-Based Rubber Tree Genome Provides New Insights into Spurge Genome Evolution and Rubber Biosynthesis.</title>
        <authorList>
            <person name="Liu J."/>
            <person name="Shi C."/>
            <person name="Shi C.C."/>
            <person name="Li W."/>
            <person name="Zhang Q.J."/>
            <person name="Zhang Y."/>
            <person name="Li K."/>
            <person name="Lu H.F."/>
            <person name="Shi C."/>
            <person name="Zhu S.T."/>
            <person name="Xiao Z.Y."/>
            <person name="Nan H."/>
            <person name="Yue Y."/>
            <person name="Zhu X.G."/>
            <person name="Wu Y."/>
            <person name="Hong X.N."/>
            <person name="Fan G.Y."/>
            <person name="Tong Y."/>
            <person name="Zhang D."/>
            <person name="Mao C.L."/>
            <person name="Liu Y.L."/>
            <person name="Hao S.J."/>
            <person name="Liu W.Q."/>
            <person name="Lv M.Q."/>
            <person name="Zhang H.B."/>
            <person name="Liu Y."/>
            <person name="Hu-Tang G.R."/>
            <person name="Wang J.P."/>
            <person name="Wang J.H."/>
            <person name="Sun Y.H."/>
            <person name="Ni S.B."/>
            <person name="Chen W.B."/>
            <person name="Zhang X.C."/>
            <person name="Jiao Y.N."/>
            <person name="Eichler E.E."/>
            <person name="Li G.H."/>
            <person name="Liu X."/>
            <person name="Gao L.Z."/>
        </authorList>
    </citation>
    <scope>NUCLEOTIDE SEQUENCE [LARGE SCALE GENOMIC DNA]</scope>
    <source>
        <strain evidence="3">cv. GT1</strain>
        <tissue evidence="2">Leaf</tissue>
    </source>
</reference>
<dbReference type="PANTHER" id="PTHR33430">
    <property type="entry name" value="MATERNAL EFFECT EMBRYO ARREST PROTEIN"/>
    <property type="match status" value="1"/>
</dbReference>
<keyword evidence="3" id="KW-1185">Reference proteome</keyword>
<comment type="caution">
    <text evidence="2">The sequence shown here is derived from an EMBL/GenBank/DDBJ whole genome shotgun (WGS) entry which is preliminary data.</text>
</comment>
<evidence type="ECO:0000313" key="2">
    <source>
        <dbReference type="EMBL" id="KAF2284667.1"/>
    </source>
</evidence>
<keyword evidence="1" id="KW-0812">Transmembrane</keyword>
<dbReference type="AlphaFoldDB" id="A0A6A6K7G6"/>
<dbReference type="EMBL" id="JAAGAX010000018">
    <property type="protein sequence ID" value="KAF2284667.1"/>
    <property type="molecule type" value="Genomic_DNA"/>
</dbReference>
<evidence type="ECO:0000313" key="3">
    <source>
        <dbReference type="Proteomes" id="UP000467840"/>
    </source>
</evidence>